<feature type="domain" description="VOC" evidence="2">
    <location>
        <begin position="15"/>
        <end position="145"/>
    </location>
</feature>
<evidence type="ECO:0000313" key="4">
    <source>
        <dbReference type="Proteomes" id="UP000309215"/>
    </source>
</evidence>
<evidence type="ECO:0000256" key="1">
    <source>
        <dbReference type="ARBA" id="ARBA00022723"/>
    </source>
</evidence>
<keyword evidence="1" id="KW-0479">Metal-binding</keyword>
<dbReference type="InterPro" id="IPR037523">
    <property type="entry name" value="VOC_core"/>
</dbReference>
<dbReference type="PROSITE" id="PS51819">
    <property type="entry name" value="VOC"/>
    <property type="match status" value="1"/>
</dbReference>
<dbReference type="GO" id="GO:0046872">
    <property type="term" value="F:metal ion binding"/>
    <property type="evidence" value="ECO:0007669"/>
    <property type="project" value="UniProtKB-KW"/>
</dbReference>
<comment type="caution">
    <text evidence="3">The sequence shown here is derived from an EMBL/GenBank/DDBJ whole genome shotgun (WGS) entry which is preliminary data.</text>
</comment>
<name>A0A4V5PMJ2_9BACT</name>
<dbReference type="RefSeq" id="WP_136931543.1">
    <property type="nucleotide sequence ID" value="NZ_SSMQ01000027.1"/>
</dbReference>
<evidence type="ECO:0000313" key="3">
    <source>
        <dbReference type="EMBL" id="TKD03809.1"/>
    </source>
</evidence>
<dbReference type="AlphaFoldDB" id="A0A4V5PMJ2"/>
<sequence length="168" mass="18071">MSDVEESPFAGRIHGIDHLTLPVGDLAVAERFYVGLLGAKVLMRVTPELLASLGRSDDVARSTHITVELGTARIDLFPQGHGWPSPTQDHPHLAFAVAPEDIVPMKNALEANGVATEGPRRLGPPGHASLYFYDPFGNHLELTCRGFTGELPIGAPDLHELARRAGRA</sequence>
<dbReference type="InterPro" id="IPR004360">
    <property type="entry name" value="Glyas_Fos-R_dOase_dom"/>
</dbReference>
<dbReference type="InterPro" id="IPR051332">
    <property type="entry name" value="Fosfomycin_Res_Enzymes"/>
</dbReference>
<keyword evidence="4" id="KW-1185">Reference proteome</keyword>
<dbReference type="InterPro" id="IPR029068">
    <property type="entry name" value="Glyas_Bleomycin-R_OHBP_Dase"/>
</dbReference>
<protein>
    <submittedName>
        <fullName evidence="3">VOC family protein</fullName>
    </submittedName>
</protein>
<dbReference type="PANTHER" id="PTHR36113">
    <property type="entry name" value="LYASE, PUTATIVE-RELATED-RELATED"/>
    <property type="match status" value="1"/>
</dbReference>
<dbReference type="Gene3D" id="3.10.180.10">
    <property type="entry name" value="2,3-Dihydroxybiphenyl 1,2-Dioxygenase, domain 1"/>
    <property type="match status" value="1"/>
</dbReference>
<dbReference type="OrthoDB" id="9798430at2"/>
<gene>
    <name evidence="3" type="ORF">E8A74_24805</name>
</gene>
<organism evidence="3 4">
    <name type="scientific">Polyangium fumosum</name>
    <dbReference type="NCBI Taxonomy" id="889272"/>
    <lineage>
        <taxon>Bacteria</taxon>
        <taxon>Pseudomonadati</taxon>
        <taxon>Myxococcota</taxon>
        <taxon>Polyangia</taxon>
        <taxon>Polyangiales</taxon>
        <taxon>Polyangiaceae</taxon>
        <taxon>Polyangium</taxon>
    </lineage>
</organism>
<dbReference type="Proteomes" id="UP000309215">
    <property type="component" value="Unassembled WGS sequence"/>
</dbReference>
<dbReference type="PANTHER" id="PTHR36113:SF6">
    <property type="entry name" value="FOSFOMYCIN RESISTANCE PROTEIN FOSX"/>
    <property type="match status" value="1"/>
</dbReference>
<accession>A0A4V5PMJ2</accession>
<dbReference type="CDD" id="cd06587">
    <property type="entry name" value="VOC"/>
    <property type="match status" value="1"/>
</dbReference>
<dbReference type="SUPFAM" id="SSF54593">
    <property type="entry name" value="Glyoxalase/Bleomycin resistance protein/Dihydroxybiphenyl dioxygenase"/>
    <property type="match status" value="1"/>
</dbReference>
<dbReference type="EMBL" id="SSMQ01000027">
    <property type="protein sequence ID" value="TKD03809.1"/>
    <property type="molecule type" value="Genomic_DNA"/>
</dbReference>
<proteinExistence type="predicted"/>
<dbReference type="Pfam" id="PF00903">
    <property type="entry name" value="Glyoxalase"/>
    <property type="match status" value="1"/>
</dbReference>
<evidence type="ECO:0000259" key="2">
    <source>
        <dbReference type="PROSITE" id="PS51819"/>
    </source>
</evidence>
<reference evidence="3 4" key="1">
    <citation type="submission" date="2019-04" db="EMBL/GenBank/DDBJ databases">
        <authorList>
            <person name="Li Y."/>
            <person name="Wang J."/>
        </authorList>
    </citation>
    <scope>NUCLEOTIDE SEQUENCE [LARGE SCALE GENOMIC DNA]</scope>
    <source>
        <strain evidence="3 4">DSM 14668</strain>
    </source>
</reference>